<keyword evidence="1" id="KW-1185">Reference proteome</keyword>
<sequence>STRVAFIIISEAVKSGFEPVKDVTQPGALFLNPKLDKFKQSRRILGRFAAQCSCSVSEDCSTENGKTIKNCHFNMDGREERCTMTVELRLEQPLQRFHVPTRVRALPSCWPNAT</sequence>
<dbReference type="WBParaSite" id="nRc.2.0.1.t24858-RA">
    <property type="protein sequence ID" value="nRc.2.0.1.t24858-RA"/>
    <property type="gene ID" value="nRc.2.0.1.g24858"/>
</dbReference>
<evidence type="ECO:0000313" key="1">
    <source>
        <dbReference type="Proteomes" id="UP000887565"/>
    </source>
</evidence>
<proteinExistence type="predicted"/>
<protein>
    <submittedName>
        <fullName evidence="2">Uncharacterized protein</fullName>
    </submittedName>
</protein>
<name>A0A915JGM6_ROMCU</name>
<dbReference type="AlphaFoldDB" id="A0A915JGM6"/>
<accession>A0A915JGM6</accession>
<reference evidence="2" key="1">
    <citation type="submission" date="2022-11" db="UniProtKB">
        <authorList>
            <consortium name="WormBaseParasite"/>
        </authorList>
    </citation>
    <scope>IDENTIFICATION</scope>
</reference>
<dbReference type="Proteomes" id="UP000887565">
    <property type="component" value="Unplaced"/>
</dbReference>
<evidence type="ECO:0000313" key="2">
    <source>
        <dbReference type="WBParaSite" id="nRc.2.0.1.t24858-RA"/>
    </source>
</evidence>
<organism evidence="1 2">
    <name type="scientific">Romanomermis culicivorax</name>
    <name type="common">Nematode worm</name>
    <dbReference type="NCBI Taxonomy" id="13658"/>
    <lineage>
        <taxon>Eukaryota</taxon>
        <taxon>Metazoa</taxon>
        <taxon>Ecdysozoa</taxon>
        <taxon>Nematoda</taxon>
        <taxon>Enoplea</taxon>
        <taxon>Dorylaimia</taxon>
        <taxon>Mermithida</taxon>
        <taxon>Mermithoidea</taxon>
        <taxon>Mermithidae</taxon>
        <taxon>Romanomermis</taxon>
    </lineage>
</organism>